<keyword evidence="4 6" id="KW-0472">Membrane</keyword>
<organism evidence="8 9">
    <name type="scientific">Penicillium frequentans</name>
    <dbReference type="NCBI Taxonomy" id="3151616"/>
    <lineage>
        <taxon>Eukaryota</taxon>
        <taxon>Fungi</taxon>
        <taxon>Dikarya</taxon>
        <taxon>Ascomycota</taxon>
        <taxon>Pezizomycotina</taxon>
        <taxon>Eurotiomycetes</taxon>
        <taxon>Eurotiomycetidae</taxon>
        <taxon>Eurotiales</taxon>
        <taxon>Aspergillaceae</taxon>
        <taxon>Penicillium</taxon>
    </lineage>
</organism>
<comment type="similarity">
    <text evidence="5">Belongs to the SAT4 family.</text>
</comment>
<dbReference type="AlphaFoldDB" id="A0AAD6CXL0"/>
<dbReference type="EMBL" id="JAQIZZ010000004">
    <property type="protein sequence ID" value="KAJ5543895.1"/>
    <property type="molecule type" value="Genomic_DNA"/>
</dbReference>
<gene>
    <name evidence="8" type="ORF">N7494_005174</name>
</gene>
<protein>
    <recommendedName>
        <fullName evidence="7">Rhodopsin domain-containing protein</fullName>
    </recommendedName>
</protein>
<evidence type="ECO:0000256" key="5">
    <source>
        <dbReference type="ARBA" id="ARBA00038359"/>
    </source>
</evidence>
<feature type="transmembrane region" description="Helical" evidence="6">
    <location>
        <begin position="200"/>
        <end position="223"/>
    </location>
</feature>
<dbReference type="PANTHER" id="PTHR33048">
    <property type="entry name" value="PTH11-LIKE INTEGRAL MEMBRANE PROTEIN (AFU_ORTHOLOGUE AFUA_5G11245)"/>
    <property type="match status" value="1"/>
</dbReference>
<proteinExistence type="inferred from homology"/>
<dbReference type="PANTHER" id="PTHR33048:SF123">
    <property type="entry name" value="INTEGRAL MEMBRANE PROTEIN"/>
    <property type="match status" value="1"/>
</dbReference>
<feature type="transmembrane region" description="Helical" evidence="6">
    <location>
        <begin position="235"/>
        <end position="255"/>
    </location>
</feature>
<evidence type="ECO:0000256" key="2">
    <source>
        <dbReference type="ARBA" id="ARBA00022692"/>
    </source>
</evidence>
<feature type="transmembrane region" description="Helical" evidence="6">
    <location>
        <begin position="21"/>
        <end position="45"/>
    </location>
</feature>
<evidence type="ECO:0000256" key="6">
    <source>
        <dbReference type="SAM" id="Phobius"/>
    </source>
</evidence>
<evidence type="ECO:0000256" key="1">
    <source>
        <dbReference type="ARBA" id="ARBA00004141"/>
    </source>
</evidence>
<comment type="subcellular location">
    <subcellularLocation>
        <location evidence="1">Membrane</location>
        <topology evidence="1">Multi-pass membrane protein</topology>
    </subcellularLocation>
</comment>
<evidence type="ECO:0000259" key="7">
    <source>
        <dbReference type="Pfam" id="PF20684"/>
    </source>
</evidence>
<dbReference type="Proteomes" id="UP001220324">
    <property type="component" value="Unassembled WGS sequence"/>
</dbReference>
<feature type="transmembrane region" description="Helical" evidence="6">
    <location>
        <begin position="124"/>
        <end position="142"/>
    </location>
</feature>
<keyword evidence="2 6" id="KW-0812">Transmembrane</keyword>
<accession>A0AAD6CXL0</accession>
<feature type="transmembrane region" description="Helical" evidence="6">
    <location>
        <begin position="275"/>
        <end position="294"/>
    </location>
</feature>
<evidence type="ECO:0000313" key="8">
    <source>
        <dbReference type="EMBL" id="KAJ5543895.1"/>
    </source>
</evidence>
<dbReference type="Pfam" id="PF20684">
    <property type="entry name" value="Fung_rhodopsin"/>
    <property type="match status" value="1"/>
</dbReference>
<evidence type="ECO:0000256" key="3">
    <source>
        <dbReference type="ARBA" id="ARBA00022989"/>
    </source>
</evidence>
<keyword evidence="9" id="KW-1185">Reference proteome</keyword>
<keyword evidence="3 6" id="KW-1133">Transmembrane helix</keyword>
<reference evidence="8 9" key="1">
    <citation type="journal article" date="2023" name="IMA Fungus">
        <title>Comparative genomic study of the Penicillium genus elucidates a diverse pangenome and 15 lateral gene transfer events.</title>
        <authorList>
            <person name="Petersen C."/>
            <person name="Sorensen T."/>
            <person name="Nielsen M.R."/>
            <person name="Sondergaard T.E."/>
            <person name="Sorensen J.L."/>
            <person name="Fitzpatrick D.A."/>
            <person name="Frisvad J.C."/>
            <person name="Nielsen K.L."/>
        </authorList>
    </citation>
    <scope>NUCLEOTIDE SEQUENCE [LARGE SCALE GENOMIC DNA]</scope>
    <source>
        <strain evidence="8 9">IBT 35679</strain>
    </source>
</reference>
<sequence length="399" mass="44265">MAAILLRSASDTTSYSQQSRVSSIIVCNAILIAASSLGLFVRLFVRIRYLAGIDLDDVFCAIGWVCQITVDAAAYSSIFHITGCQILTVNCAAVTRYGYGTHIDTIHDVKELQMFLKLDFVTEISYLLSLGAIKISFCLFYLKIFPGHWFKIMCYSLMGLLIAETIEETFVVIFQCWPIRKAWDAVGTGEGKCLSLLGFYYISFGIRLATDIALFTLPIPYLLRLQMTIGKRAGLIFMFALGILVVVTSIIRATYLNNFSADHTWELVNPLNWSSVELGVAIFVACLPSLKALVTLRFPSLRRFLGLSSNRSYSVGYELYGTSDQRTDDPRIWGRARRSHIDQTKLGNTATHTQTEVGASRNGSEERIISSQSLVGIQVITDVSVDRSSESSPTALATR</sequence>
<evidence type="ECO:0000256" key="4">
    <source>
        <dbReference type="ARBA" id="ARBA00023136"/>
    </source>
</evidence>
<feature type="domain" description="Rhodopsin" evidence="7">
    <location>
        <begin position="41"/>
        <end position="294"/>
    </location>
</feature>
<dbReference type="InterPro" id="IPR049326">
    <property type="entry name" value="Rhodopsin_dom_fungi"/>
</dbReference>
<dbReference type="InterPro" id="IPR052337">
    <property type="entry name" value="SAT4-like"/>
</dbReference>
<feature type="transmembrane region" description="Helical" evidence="6">
    <location>
        <begin position="154"/>
        <end position="180"/>
    </location>
</feature>
<comment type="caution">
    <text evidence="8">The sequence shown here is derived from an EMBL/GenBank/DDBJ whole genome shotgun (WGS) entry which is preliminary data.</text>
</comment>
<dbReference type="GO" id="GO:0016020">
    <property type="term" value="C:membrane"/>
    <property type="evidence" value="ECO:0007669"/>
    <property type="project" value="UniProtKB-SubCell"/>
</dbReference>
<name>A0AAD6CXL0_9EURO</name>
<evidence type="ECO:0000313" key="9">
    <source>
        <dbReference type="Proteomes" id="UP001220324"/>
    </source>
</evidence>